<dbReference type="EMBL" id="VDEM01000007">
    <property type="protein sequence ID" value="KAF0825107.1"/>
    <property type="molecule type" value="Genomic_DNA"/>
</dbReference>
<evidence type="ECO:0000313" key="2">
    <source>
        <dbReference type="EMBL" id="KAF0825107.1"/>
    </source>
</evidence>
<proteinExistence type="predicted"/>
<organism evidence="2 3">
    <name type="scientific">Cytobacillus firmus</name>
    <name type="common">Bacillus firmus</name>
    <dbReference type="NCBI Taxonomy" id="1399"/>
    <lineage>
        <taxon>Bacteria</taxon>
        <taxon>Bacillati</taxon>
        <taxon>Bacillota</taxon>
        <taxon>Bacilli</taxon>
        <taxon>Bacillales</taxon>
        <taxon>Bacillaceae</taxon>
        <taxon>Cytobacillus</taxon>
    </lineage>
</organism>
<evidence type="ECO:0000256" key="1">
    <source>
        <dbReference type="SAM" id="MobiDB-lite"/>
    </source>
</evidence>
<accession>A0A800NDV2</accession>
<sequence>MTPAGGEGAGDPTGDAEEAPVPPRGKQVPAAEINGLHLN</sequence>
<dbReference type="AlphaFoldDB" id="A0A800NDV2"/>
<comment type="caution">
    <text evidence="2">The sequence shown here is derived from an EMBL/GenBank/DDBJ whole genome shotgun (WGS) entry which is preliminary data.</text>
</comment>
<protein>
    <submittedName>
        <fullName evidence="2">Uncharacterized protein</fullName>
    </submittedName>
</protein>
<reference evidence="2 3" key="1">
    <citation type="journal article" date="2020" name="G3 (Bethesda)">
        <title>Whole Genome Sequencing and Comparative Genomics of Two Nematicidal Bacillus Strains Reveals a Wide Range of Possible Virulence Factors.</title>
        <authorList>
            <person name="Susic N."/>
            <person name="Janezic S."/>
            <person name="Rupnik M."/>
            <person name="Geric Stare B."/>
        </authorList>
    </citation>
    <scope>NUCLEOTIDE SEQUENCE [LARGE SCALE GENOMIC DNA]</scope>
    <source>
        <strain evidence="2 3">I-1582</strain>
    </source>
</reference>
<feature type="region of interest" description="Disordered" evidence="1">
    <location>
        <begin position="1"/>
        <end position="39"/>
    </location>
</feature>
<name>A0A800NDV2_CYTFI</name>
<gene>
    <name evidence="2" type="ORF">KIS1582_1120</name>
</gene>
<feature type="compositionally biased region" description="Gly residues" evidence="1">
    <location>
        <begin position="1"/>
        <end position="11"/>
    </location>
</feature>
<evidence type="ECO:0000313" key="3">
    <source>
        <dbReference type="Proteomes" id="UP000465778"/>
    </source>
</evidence>
<dbReference type="Proteomes" id="UP000465778">
    <property type="component" value="Unassembled WGS sequence"/>
</dbReference>